<accession>A0A437M686</accession>
<proteinExistence type="predicted"/>
<dbReference type="Pfam" id="PF00300">
    <property type="entry name" value="His_Phos_1"/>
    <property type="match status" value="1"/>
</dbReference>
<dbReference type="InterPro" id="IPR029033">
    <property type="entry name" value="His_PPase_superfam"/>
</dbReference>
<dbReference type="Gene3D" id="3.40.50.1240">
    <property type="entry name" value="Phosphoglycerate mutase-like"/>
    <property type="match status" value="1"/>
</dbReference>
<gene>
    <name evidence="1" type="ORF">EOD43_04515</name>
</gene>
<comment type="caution">
    <text evidence="1">The sequence shown here is derived from an EMBL/GenBank/DDBJ whole genome shotgun (WGS) entry which is preliminary data.</text>
</comment>
<sequence length="183" mass="19595">MRLTLLCHAATRSMREGGFPSPDEPLDEGGERKIAALDLPKAAAILCSPARAARQTMELAGLSGAEDATLRDIEHGDWSGRSFAAVHASDPGGLTAWMADPTRAAPGGERFDDLVARMTPWLDDVAAKPDATLAITHPMVMRAVIVAAIGISAEAAMRIDCAPLTRIDLSYNRLWRLQAIRPL</sequence>
<evidence type="ECO:0000313" key="1">
    <source>
        <dbReference type="EMBL" id="RVT93159.1"/>
    </source>
</evidence>
<dbReference type="SMART" id="SM00855">
    <property type="entry name" value="PGAM"/>
    <property type="match status" value="1"/>
</dbReference>
<dbReference type="InterPro" id="IPR013078">
    <property type="entry name" value="His_Pase_superF_clade-1"/>
</dbReference>
<dbReference type="AlphaFoldDB" id="A0A437M686"/>
<organism evidence="1 2">
    <name type="scientific">Sphingomonas crocodyli</name>
    <dbReference type="NCBI Taxonomy" id="1979270"/>
    <lineage>
        <taxon>Bacteria</taxon>
        <taxon>Pseudomonadati</taxon>
        <taxon>Pseudomonadota</taxon>
        <taxon>Alphaproteobacteria</taxon>
        <taxon>Sphingomonadales</taxon>
        <taxon>Sphingomonadaceae</taxon>
        <taxon>Sphingomonas</taxon>
    </lineage>
</organism>
<dbReference type="Proteomes" id="UP000282971">
    <property type="component" value="Unassembled WGS sequence"/>
</dbReference>
<dbReference type="EMBL" id="SACN01000001">
    <property type="protein sequence ID" value="RVT93159.1"/>
    <property type="molecule type" value="Genomic_DNA"/>
</dbReference>
<reference evidence="1 2" key="1">
    <citation type="submission" date="2019-01" db="EMBL/GenBank/DDBJ databases">
        <authorList>
            <person name="Chen W.-M."/>
        </authorList>
    </citation>
    <scope>NUCLEOTIDE SEQUENCE [LARGE SCALE GENOMIC DNA]</scope>
    <source>
        <strain evidence="1 2">CCP-7</strain>
    </source>
</reference>
<keyword evidence="2" id="KW-1185">Reference proteome</keyword>
<dbReference type="RefSeq" id="WP_127741484.1">
    <property type="nucleotide sequence ID" value="NZ_SACN01000001.1"/>
</dbReference>
<protein>
    <submittedName>
        <fullName evidence="1">Histidine phosphatase family protein</fullName>
    </submittedName>
</protein>
<dbReference type="SUPFAM" id="SSF53254">
    <property type="entry name" value="Phosphoglycerate mutase-like"/>
    <property type="match status" value="1"/>
</dbReference>
<name>A0A437M686_9SPHN</name>
<evidence type="ECO:0000313" key="2">
    <source>
        <dbReference type="Proteomes" id="UP000282971"/>
    </source>
</evidence>
<dbReference type="OrthoDB" id="7502553at2"/>